<dbReference type="Pfam" id="PF20598">
    <property type="entry name" value="DUF6795"/>
    <property type="match status" value="1"/>
</dbReference>
<gene>
    <name evidence="2" type="ORF">VIBNISOn1_160030</name>
</gene>
<evidence type="ECO:0000313" key="2">
    <source>
        <dbReference type="EMBL" id="CCO45853.1"/>
    </source>
</evidence>
<evidence type="ECO:0000313" key="3">
    <source>
        <dbReference type="Proteomes" id="UP000018211"/>
    </source>
</evidence>
<organism evidence="2 3">
    <name type="scientific">Vibrio nigripulchritudo SOn1</name>
    <dbReference type="NCBI Taxonomy" id="1238450"/>
    <lineage>
        <taxon>Bacteria</taxon>
        <taxon>Pseudomonadati</taxon>
        <taxon>Pseudomonadota</taxon>
        <taxon>Gammaproteobacteria</taxon>
        <taxon>Vibrionales</taxon>
        <taxon>Vibrionaceae</taxon>
        <taxon>Vibrio</taxon>
    </lineage>
</organism>
<dbReference type="InterPro" id="IPR046474">
    <property type="entry name" value="DUF6795"/>
</dbReference>
<comment type="caution">
    <text evidence="2">The sequence shown here is derived from an EMBL/GenBank/DDBJ whole genome shotgun (WGS) entry which is preliminary data.</text>
</comment>
<feature type="domain" description="DUF6795" evidence="1">
    <location>
        <begin position="36"/>
        <end position="138"/>
    </location>
</feature>
<dbReference type="Proteomes" id="UP000018211">
    <property type="component" value="Unassembled WGS sequence"/>
</dbReference>
<protein>
    <recommendedName>
        <fullName evidence="1">DUF6795 domain-containing protein</fullName>
    </recommendedName>
</protein>
<sequence>MIKLFITFTFVLFSTQVATKENDLLNITTYKLTPEVKGVLLLEGNPISGVEIELTVGAMEKVRTHSTRTDDEGRFHFHELSEGKLLSPSIFDEQLVSVSIEAEYRGNSVKIWRTVTAGYDLKPFMLDNMPHLTCEIDSDLKYFVFSKDSNGNDDYEVHSICDLIGSIESGKY</sequence>
<dbReference type="AlphaFoldDB" id="A0AAV2VMI3"/>
<dbReference type="RefSeq" id="WP_004400274.1">
    <property type="nucleotide sequence ID" value="NZ_LK391965.1"/>
</dbReference>
<proteinExistence type="predicted"/>
<accession>A0AAV2VMI3</accession>
<evidence type="ECO:0000259" key="1">
    <source>
        <dbReference type="Pfam" id="PF20598"/>
    </source>
</evidence>
<name>A0AAV2VMI3_9VIBR</name>
<reference evidence="2 3" key="1">
    <citation type="journal article" date="2013" name="ISME J.">
        <title>Comparative genomics of pathogenic lineages of Vibrio nigripulchritudo identifies virulence-associated traits.</title>
        <authorList>
            <person name="Goudenege D."/>
            <person name="Labreuche Y."/>
            <person name="Krin E."/>
            <person name="Ansquer D."/>
            <person name="Mangenot S."/>
            <person name="Calteau A."/>
            <person name="Medigue C."/>
            <person name="Mazel D."/>
            <person name="Polz M.F."/>
            <person name="Le Roux F."/>
        </authorList>
    </citation>
    <scope>NUCLEOTIDE SEQUENCE [LARGE SCALE GENOMIC DNA]</scope>
    <source>
        <strain evidence="2 3">SOn1</strain>
    </source>
</reference>
<dbReference type="EMBL" id="CAOF01000068">
    <property type="protein sequence ID" value="CCO45853.1"/>
    <property type="molecule type" value="Genomic_DNA"/>
</dbReference>